<keyword evidence="3" id="KW-1185">Reference proteome</keyword>
<reference evidence="2" key="1">
    <citation type="submission" date="2018-07" db="EMBL/GenBank/DDBJ databases">
        <title>Comparative genomics of catfishes provides insights into carnivory and benthic adaptation.</title>
        <authorList>
            <person name="Zhang Y."/>
            <person name="Wang D."/>
            <person name="Peng Z."/>
            <person name="Zheng S."/>
            <person name="Shao F."/>
            <person name="Tao W."/>
        </authorList>
    </citation>
    <scope>NUCLEOTIDE SEQUENCE</scope>
    <source>
        <strain evidence="2">Chongqing</strain>
    </source>
</reference>
<dbReference type="GO" id="GO:0043065">
    <property type="term" value="P:positive regulation of apoptotic process"/>
    <property type="evidence" value="ECO:0007669"/>
    <property type="project" value="InterPro"/>
</dbReference>
<dbReference type="AlphaFoldDB" id="A0AAD5FPP1"/>
<evidence type="ECO:0000313" key="2">
    <source>
        <dbReference type="EMBL" id="KAI5623277.1"/>
    </source>
</evidence>
<sequence length="88" mass="9367">CATSEFYNSDLGACVPCSTCIQFPKTPSCHTCPPVKSSDSWRVAAITSFSVLAAVVVFGALLIGVLVHQCKSKRTLSEPIEETTGPLY</sequence>
<keyword evidence="1" id="KW-0812">Transmembrane</keyword>
<dbReference type="Proteomes" id="UP001205998">
    <property type="component" value="Unassembled WGS sequence"/>
</dbReference>
<dbReference type="Pfam" id="PF12191">
    <property type="entry name" value="stn_TNFRSF12A"/>
    <property type="match status" value="1"/>
</dbReference>
<comment type="caution">
    <text evidence="2">The sequence shown here is derived from an EMBL/GenBank/DDBJ whole genome shotgun (WGS) entry which is preliminary data.</text>
</comment>
<evidence type="ECO:0000256" key="1">
    <source>
        <dbReference type="SAM" id="Phobius"/>
    </source>
</evidence>
<feature type="non-terminal residue" evidence="2">
    <location>
        <position position="88"/>
    </location>
</feature>
<proteinExistence type="predicted"/>
<dbReference type="Gene3D" id="4.10.400.20">
    <property type="match status" value="1"/>
</dbReference>
<protein>
    <recommendedName>
        <fullName evidence="4">Tumor necrosis factor receptor superfamily member 12A</fullName>
    </recommendedName>
</protein>
<feature type="non-terminal residue" evidence="2">
    <location>
        <position position="1"/>
    </location>
</feature>
<name>A0AAD5FPP1_SILAS</name>
<keyword evidence="1" id="KW-0472">Membrane</keyword>
<dbReference type="GO" id="GO:0005886">
    <property type="term" value="C:plasma membrane"/>
    <property type="evidence" value="ECO:0007669"/>
    <property type="project" value="InterPro"/>
</dbReference>
<keyword evidence="1" id="KW-1133">Transmembrane helix</keyword>
<gene>
    <name evidence="2" type="ORF">C0J50_17064</name>
</gene>
<accession>A0AAD5FPP1</accession>
<dbReference type="InterPro" id="IPR022316">
    <property type="entry name" value="TNFR_12"/>
</dbReference>
<evidence type="ECO:0000313" key="3">
    <source>
        <dbReference type="Proteomes" id="UP001205998"/>
    </source>
</evidence>
<organism evidence="2 3">
    <name type="scientific">Silurus asotus</name>
    <name type="common">Amur catfish</name>
    <name type="synonym">Parasilurus asotus</name>
    <dbReference type="NCBI Taxonomy" id="30991"/>
    <lineage>
        <taxon>Eukaryota</taxon>
        <taxon>Metazoa</taxon>
        <taxon>Chordata</taxon>
        <taxon>Craniata</taxon>
        <taxon>Vertebrata</taxon>
        <taxon>Euteleostomi</taxon>
        <taxon>Actinopterygii</taxon>
        <taxon>Neopterygii</taxon>
        <taxon>Teleostei</taxon>
        <taxon>Ostariophysi</taxon>
        <taxon>Siluriformes</taxon>
        <taxon>Siluridae</taxon>
        <taxon>Silurus</taxon>
    </lineage>
</organism>
<dbReference type="EMBL" id="MU551603">
    <property type="protein sequence ID" value="KAI5623277.1"/>
    <property type="molecule type" value="Genomic_DNA"/>
</dbReference>
<evidence type="ECO:0008006" key="4">
    <source>
        <dbReference type="Google" id="ProtNLM"/>
    </source>
</evidence>
<feature type="transmembrane region" description="Helical" evidence="1">
    <location>
        <begin position="43"/>
        <end position="67"/>
    </location>
</feature>